<organism evidence="1 2">
    <name type="scientific">Hyunsoonleella flava</name>
    <dbReference type="NCBI Taxonomy" id="2527939"/>
    <lineage>
        <taxon>Bacteria</taxon>
        <taxon>Pseudomonadati</taxon>
        <taxon>Bacteroidota</taxon>
        <taxon>Flavobacteriia</taxon>
        <taxon>Flavobacteriales</taxon>
        <taxon>Flavobacteriaceae</taxon>
    </lineage>
</organism>
<sequence>MKILLNTATWKTQTIELINENYKNHRVEFQMKDIGALGYAKRNAEIYYLTDYFYFVLAETHDERNFLGIKWKRIDQNINEIGLK</sequence>
<proteinExistence type="predicted"/>
<dbReference type="RefSeq" id="WP_130962872.1">
    <property type="nucleotide sequence ID" value="NZ_SIRT01000001.1"/>
</dbReference>
<accession>A0A4Q9FJM9</accession>
<dbReference type="EMBL" id="SIRT01000001">
    <property type="protein sequence ID" value="TBN06885.1"/>
    <property type="molecule type" value="Genomic_DNA"/>
</dbReference>
<evidence type="ECO:0000313" key="2">
    <source>
        <dbReference type="Proteomes" id="UP000291142"/>
    </source>
</evidence>
<dbReference type="OrthoDB" id="1439313at2"/>
<protein>
    <submittedName>
        <fullName evidence="1">Uncharacterized protein</fullName>
    </submittedName>
</protein>
<gene>
    <name evidence="1" type="ORF">EYD45_03105</name>
</gene>
<comment type="caution">
    <text evidence="1">The sequence shown here is derived from an EMBL/GenBank/DDBJ whole genome shotgun (WGS) entry which is preliminary data.</text>
</comment>
<reference evidence="1 2" key="1">
    <citation type="submission" date="2019-02" db="EMBL/GenBank/DDBJ databases">
        <title>Hyunsoonleella sp., isolated from marine sediment.</title>
        <authorList>
            <person name="Liu B.-T."/>
        </authorList>
    </citation>
    <scope>NUCLEOTIDE SEQUENCE [LARGE SCALE GENOMIC DNA]</scope>
    <source>
        <strain evidence="1 2">T58</strain>
    </source>
</reference>
<evidence type="ECO:0000313" key="1">
    <source>
        <dbReference type="EMBL" id="TBN06885.1"/>
    </source>
</evidence>
<name>A0A4Q9FJM9_9FLAO</name>
<keyword evidence="2" id="KW-1185">Reference proteome</keyword>
<dbReference type="AlphaFoldDB" id="A0A4Q9FJM9"/>
<dbReference type="Proteomes" id="UP000291142">
    <property type="component" value="Unassembled WGS sequence"/>
</dbReference>